<organism evidence="1 2">
    <name type="scientific">Dendrothele bispora (strain CBS 962.96)</name>
    <dbReference type="NCBI Taxonomy" id="1314807"/>
    <lineage>
        <taxon>Eukaryota</taxon>
        <taxon>Fungi</taxon>
        <taxon>Dikarya</taxon>
        <taxon>Basidiomycota</taxon>
        <taxon>Agaricomycotina</taxon>
        <taxon>Agaricomycetes</taxon>
        <taxon>Agaricomycetidae</taxon>
        <taxon>Agaricales</taxon>
        <taxon>Agaricales incertae sedis</taxon>
        <taxon>Dendrothele</taxon>
    </lineage>
</organism>
<accession>A0A4S8KJD7</accession>
<dbReference type="PROSITE" id="PS51257">
    <property type="entry name" value="PROKAR_LIPOPROTEIN"/>
    <property type="match status" value="1"/>
</dbReference>
<protein>
    <submittedName>
        <fullName evidence="1">Uncharacterized protein</fullName>
    </submittedName>
</protein>
<dbReference type="EMBL" id="ML181990">
    <property type="protein sequence ID" value="THU75513.1"/>
    <property type="molecule type" value="Genomic_DNA"/>
</dbReference>
<evidence type="ECO:0000313" key="2">
    <source>
        <dbReference type="Proteomes" id="UP000297245"/>
    </source>
</evidence>
<keyword evidence="2" id="KW-1185">Reference proteome</keyword>
<evidence type="ECO:0000313" key="1">
    <source>
        <dbReference type="EMBL" id="THU75513.1"/>
    </source>
</evidence>
<proteinExistence type="predicted"/>
<gene>
    <name evidence="1" type="ORF">K435DRAFT_880675</name>
</gene>
<dbReference type="Proteomes" id="UP000297245">
    <property type="component" value="Unassembled WGS sequence"/>
</dbReference>
<name>A0A4S8KJD7_DENBC</name>
<sequence>MEADTRQSQTPANNVMFIACLHTRDITGTNAKKIVCIAVGLRTESDSEGCVPWVDTFELGHDEEISDAWKSYLHSGSRHENRYGHKAATTIDEDRPLTVTVET</sequence>
<dbReference type="AlphaFoldDB" id="A0A4S8KJD7"/>
<reference evidence="1 2" key="1">
    <citation type="journal article" date="2019" name="Nat. Ecol. Evol.">
        <title>Megaphylogeny resolves global patterns of mushroom evolution.</title>
        <authorList>
            <person name="Varga T."/>
            <person name="Krizsan K."/>
            <person name="Foldi C."/>
            <person name="Dima B."/>
            <person name="Sanchez-Garcia M."/>
            <person name="Sanchez-Ramirez S."/>
            <person name="Szollosi G.J."/>
            <person name="Szarkandi J.G."/>
            <person name="Papp V."/>
            <person name="Albert L."/>
            <person name="Andreopoulos W."/>
            <person name="Angelini C."/>
            <person name="Antonin V."/>
            <person name="Barry K.W."/>
            <person name="Bougher N.L."/>
            <person name="Buchanan P."/>
            <person name="Buyck B."/>
            <person name="Bense V."/>
            <person name="Catcheside P."/>
            <person name="Chovatia M."/>
            <person name="Cooper J."/>
            <person name="Damon W."/>
            <person name="Desjardin D."/>
            <person name="Finy P."/>
            <person name="Geml J."/>
            <person name="Haridas S."/>
            <person name="Hughes K."/>
            <person name="Justo A."/>
            <person name="Karasinski D."/>
            <person name="Kautmanova I."/>
            <person name="Kiss B."/>
            <person name="Kocsube S."/>
            <person name="Kotiranta H."/>
            <person name="LaButti K.M."/>
            <person name="Lechner B.E."/>
            <person name="Liimatainen K."/>
            <person name="Lipzen A."/>
            <person name="Lukacs Z."/>
            <person name="Mihaltcheva S."/>
            <person name="Morgado L.N."/>
            <person name="Niskanen T."/>
            <person name="Noordeloos M.E."/>
            <person name="Ohm R.A."/>
            <person name="Ortiz-Santana B."/>
            <person name="Ovrebo C."/>
            <person name="Racz N."/>
            <person name="Riley R."/>
            <person name="Savchenko A."/>
            <person name="Shiryaev A."/>
            <person name="Soop K."/>
            <person name="Spirin V."/>
            <person name="Szebenyi C."/>
            <person name="Tomsovsky M."/>
            <person name="Tulloss R.E."/>
            <person name="Uehling J."/>
            <person name="Grigoriev I.V."/>
            <person name="Vagvolgyi C."/>
            <person name="Papp T."/>
            <person name="Martin F.M."/>
            <person name="Miettinen O."/>
            <person name="Hibbett D.S."/>
            <person name="Nagy L.G."/>
        </authorList>
    </citation>
    <scope>NUCLEOTIDE SEQUENCE [LARGE SCALE GENOMIC DNA]</scope>
    <source>
        <strain evidence="1 2">CBS 962.96</strain>
    </source>
</reference>